<comment type="caution">
    <text evidence="2">The sequence shown here is derived from an EMBL/GenBank/DDBJ whole genome shotgun (WGS) entry which is preliminary data.</text>
</comment>
<proteinExistence type="predicted"/>
<feature type="region of interest" description="Disordered" evidence="1">
    <location>
        <begin position="139"/>
        <end position="199"/>
    </location>
</feature>
<name>A0A4Y2JZV9_ARAVE</name>
<reference evidence="2 3" key="1">
    <citation type="journal article" date="2019" name="Sci. Rep.">
        <title>Orb-weaving spider Araneus ventricosus genome elucidates the spidroin gene catalogue.</title>
        <authorList>
            <person name="Kono N."/>
            <person name="Nakamura H."/>
            <person name="Ohtoshi R."/>
            <person name="Moran D.A.P."/>
            <person name="Shinohara A."/>
            <person name="Yoshida Y."/>
            <person name="Fujiwara M."/>
            <person name="Mori M."/>
            <person name="Tomita M."/>
            <person name="Arakawa K."/>
        </authorList>
    </citation>
    <scope>NUCLEOTIDE SEQUENCE [LARGE SCALE GENOMIC DNA]</scope>
</reference>
<evidence type="ECO:0000256" key="1">
    <source>
        <dbReference type="SAM" id="MobiDB-lite"/>
    </source>
</evidence>
<keyword evidence="3" id="KW-1185">Reference proteome</keyword>
<feature type="compositionally biased region" description="Basic residues" evidence="1">
    <location>
        <begin position="175"/>
        <end position="185"/>
    </location>
</feature>
<dbReference type="Proteomes" id="UP000499080">
    <property type="component" value="Unassembled WGS sequence"/>
</dbReference>
<sequence>METIKAIISQSGCIIDIINGVDSYSRVNKCSRLRDRLTLLFIANGFFKSFGILWGDHLDHVLSEIMTWGEGILRASQRNSPFGPTWVNVQQAPDTADFQWCCSLGPSGLKPETLPLGHQEPHHLPRTTCTEDLEHWGHEDLPLSTTTDSGTDLATGPPGPCHYGATGDLPLDPPRHRKSLPRSHHSPPDLTTGATGILPPGATRSLTTGLCETLPLATEDLTLGHRTLPPRPSPGTVS</sequence>
<dbReference type="EMBL" id="BGPR01004030">
    <property type="protein sequence ID" value="GBM95109.1"/>
    <property type="molecule type" value="Genomic_DNA"/>
</dbReference>
<feature type="compositionally biased region" description="Polar residues" evidence="1">
    <location>
        <begin position="143"/>
        <end position="152"/>
    </location>
</feature>
<gene>
    <name evidence="2" type="ORF">AVEN_137452_1</name>
</gene>
<evidence type="ECO:0000313" key="3">
    <source>
        <dbReference type="Proteomes" id="UP000499080"/>
    </source>
</evidence>
<accession>A0A4Y2JZV9</accession>
<evidence type="ECO:0000313" key="2">
    <source>
        <dbReference type="EMBL" id="GBM95109.1"/>
    </source>
</evidence>
<dbReference type="AlphaFoldDB" id="A0A4Y2JZV9"/>
<organism evidence="2 3">
    <name type="scientific">Araneus ventricosus</name>
    <name type="common">Orbweaver spider</name>
    <name type="synonym">Epeira ventricosa</name>
    <dbReference type="NCBI Taxonomy" id="182803"/>
    <lineage>
        <taxon>Eukaryota</taxon>
        <taxon>Metazoa</taxon>
        <taxon>Ecdysozoa</taxon>
        <taxon>Arthropoda</taxon>
        <taxon>Chelicerata</taxon>
        <taxon>Arachnida</taxon>
        <taxon>Araneae</taxon>
        <taxon>Araneomorphae</taxon>
        <taxon>Entelegynae</taxon>
        <taxon>Araneoidea</taxon>
        <taxon>Araneidae</taxon>
        <taxon>Araneus</taxon>
    </lineage>
</organism>
<protein>
    <submittedName>
        <fullName evidence="2">Uncharacterized protein</fullName>
    </submittedName>
</protein>